<dbReference type="InterPro" id="IPR057494">
    <property type="entry name" value="Rossman_Mical"/>
</dbReference>
<dbReference type="GO" id="GO:0005634">
    <property type="term" value="C:nucleus"/>
    <property type="evidence" value="ECO:0007669"/>
    <property type="project" value="UniProtKB-SubCell"/>
</dbReference>
<dbReference type="SMART" id="SM00132">
    <property type="entry name" value="LIM"/>
    <property type="match status" value="1"/>
</dbReference>
<evidence type="ECO:0000313" key="26">
    <source>
        <dbReference type="Ensembl" id="ENSENLP00000006851.1"/>
    </source>
</evidence>
<dbReference type="GO" id="GO:0120501">
    <property type="term" value="F:F-actin monooxygenase activity"/>
    <property type="evidence" value="ECO:0007669"/>
    <property type="project" value="UniProtKB-EC"/>
</dbReference>
<evidence type="ECO:0000256" key="3">
    <source>
        <dbReference type="ARBA" id="ARBA00004177"/>
    </source>
</evidence>
<dbReference type="SUPFAM" id="SSF51905">
    <property type="entry name" value="FAD/NAD(P)-binding domain"/>
    <property type="match status" value="1"/>
</dbReference>
<evidence type="ECO:0000259" key="25">
    <source>
        <dbReference type="PROSITE" id="PS50023"/>
    </source>
</evidence>
<dbReference type="InterPro" id="IPR002938">
    <property type="entry name" value="FAD-bd"/>
</dbReference>
<keyword evidence="7" id="KW-0963">Cytoplasm</keyword>
<reference evidence="26" key="2">
    <citation type="submission" date="2025-08" db="UniProtKB">
        <authorList>
            <consortium name="Ensembl"/>
        </authorList>
    </citation>
    <scope>IDENTIFICATION</scope>
</reference>
<dbReference type="PRINTS" id="PR00420">
    <property type="entry name" value="RNGMNOXGNASE"/>
</dbReference>
<dbReference type="AlphaFoldDB" id="A0A665TSI1"/>
<dbReference type="SUPFAM" id="SSF47576">
    <property type="entry name" value="Calponin-homology domain, CH-domain"/>
    <property type="match status" value="1"/>
</dbReference>
<dbReference type="Proteomes" id="UP000472264">
    <property type="component" value="Chromosome 16"/>
</dbReference>
<keyword evidence="10 22" id="KW-0479">Metal-binding</keyword>
<reference evidence="26" key="3">
    <citation type="submission" date="2025-09" db="UniProtKB">
        <authorList>
            <consortium name="Ensembl"/>
        </authorList>
    </citation>
    <scope>IDENTIFICATION</scope>
</reference>
<comment type="similarity">
    <text evidence="5">Belongs to the Mical family.</text>
</comment>
<evidence type="ECO:0000256" key="19">
    <source>
        <dbReference type="ARBA" id="ARBA00023203"/>
    </source>
</evidence>
<comment type="subcellular location">
    <subcellularLocation>
        <location evidence="4">Cytoplasm</location>
    </subcellularLocation>
    <subcellularLocation>
        <location evidence="3">Endosome</location>
    </subcellularLocation>
    <subcellularLocation>
        <location evidence="2">Nucleus</location>
    </subcellularLocation>
</comment>
<dbReference type="Gene3D" id="2.10.110.10">
    <property type="entry name" value="Cysteine Rich Protein"/>
    <property type="match status" value="1"/>
</dbReference>
<comment type="catalytic activity">
    <reaction evidence="21">
        <text>L-methionyl-[F-actin] + NADPH + O2 + H(+) = L-methionyl-(R)-S-oxide-[F-actin] + NADP(+) + H2O</text>
        <dbReference type="Rhea" id="RHEA:51308"/>
        <dbReference type="Rhea" id="RHEA-COMP:12953"/>
        <dbReference type="Rhea" id="RHEA-COMP:12956"/>
        <dbReference type="ChEBI" id="CHEBI:15377"/>
        <dbReference type="ChEBI" id="CHEBI:15378"/>
        <dbReference type="ChEBI" id="CHEBI:15379"/>
        <dbReference type="ChEBI" id="CHEBI:16044"/>
        <dbReference type="ChEBI" id="CHEBI:45764"/>
        <dbReference type="ChEBI" id="CHEBI:57783"/>
        <dbReference type="ChEBI" id="CHEBI:58349"/>
        <dbReference type="EC" id="1.14.13.225"/>
    </reaction>
</comment>
<keyword evidence="19" id="KW-0009">Actin-binding</keyword>
<dbReference type="PROSITE" id="PS00478">
    <property type="entry name" value="LIM_DOMAIN_1"/>
    <property type="match status" value="1"/>
</dbReference>
<keyword evidence="17 22" id="KW-0440">LIM domain</keyword>
<dbReference type="PROSITE" id="PS50023">
    <property type="entry name" value="LIM_DOMAIN_2"/>
    <property type="match status" value="1"/>
</dbReference>
<evidence type="ECO:0000256" key="23">
    <source>
        <dbReference type="SAM" id="MobiDB-lite"/>
    </source>
</evidence>
<keyword evidence="13 22" id="KW-0862">Zinc</keyword>
<keyword evidence="14" id="KW-0521">NADP</keyword>
<evidence type="ECO:0000256" key="2">
    <source>
        <dbReference type="ARBA" id="ARBA00004123"/>
    </source>
</evidence>
<dbReference type="Gene3D" id="3.50.50.60">
    <property type="entry name" value="FAD/NAD(P)-binding domain"/>
    <property type="match status" value="1"/>
</dbReference>
<keyword evidence="15" id="KW-0560">Oxidoreductase</keyword>
<name>A0A665TSI1_ECHNA</name>
<dbReference type="GO" id="GO:0071949">
    <property type="term" value="F:FAD binding"/>
    <property type="evidence" value="ECO:0007669"/>
    <property type="project" value="InterPro"/>
</dbReference>
<dbReference type="InterPro" id="IPR036188">
    <property type="entry name" value="FAD/NAD-bd_sf"/>
</dbReference>
<dbReference type="FunFam" id="1.10.418.10:FF:000023">
    <property type="entry name" value="EH domain-binding protein 1 isoform X1"/>
    <property type="match status" value="1"/>
</dbReference>
<dbReference type="PANTHER" id="PTHR23167:SF39">
    <property type="entry name" value="[F-ACTIN]-MONOOXYGENASE MICAL2"/>
    <property type="match status" value="1"/>
</dbReference>
<keyword evidence="20" id="KW-0539">Nucleus</keyword>
<dbReference type="GO" id="GO:0005768">
    <property type="term" value="C:endosome"/>
    <property type="evidence" value="ECO:0007669"/>
    <property type="project" value="UniProtKB-SubCell"/>
</dbReference>
<feature type="domain" description="Calponin-homology (CH)" evidence="24">
    <location>
        <begin position="516"/>
        <end position="619"/>
    </location>
</feature>
<evidence type="ECO:0000256" key="4">
    <source>
        <dbReference type="ARBA" id="ARBA00004496"/>
    </source>
</evidence>
<evidence type="ECO:0000256" key="5">
    <source>
        <dbReference type="ARBA" id="ARBA00008223"/>
    </source>
</evidence>
<evidence type="ECO:0000256" key="21">
    <source>
        <dbReference type="ARBA" id="ARBA00049522"/>
    </source>
</evidence>
<dbReference type="Pfam" id="PF00412">
    <property type="entry name" value="LIM"/>
    <property type="match status" value="1"/>
</dbReference>
<evidence type="ECO:0000256" key="16">
    <source>
        <dbReference type="ARBA" id="ARBA00023033"/>
    </source>
</evidence>
<dbReference type="InterPro" id="IPR050540">
    <property type="entry name" value="F-actin_Monoox_Mical"/>
</dbReference>
<protein>
    <recommendedName>
        <fullName evidence="6">F-actin monooxygenase</fullName>
        <ecNumber evidence="6">1.14.13.225</ecNumber>
    </recommendedName>
</protein>
<keyword evidence="11" id="KW-0967">Endosome</keyword>
<accession>A0A665TSI1</accession>
<dbReference type="InterPro" id="IPR001781">
    <property type="entry name" value="Znf_LIM"/>
</dbReference>
<dbReference type="EC" id="1.14.13.225" evidence="6"/>
<comment type="cofactor">
    <cofactor evidence="1">
        <name>FAD</name>
        <dbReference type="ChEBI" id="CHEBI:57692"/>
    </cofactor>
</comment>
<evidence type="ECO:0000256" key="11">
    <source>
        <dbReference type="ARBA" id="ARBA00022753"/>
    </source>
</evidence>
<dbReference type="Pfam" id="PF01494">
    <property type="entry name" value="FAD_binding_3"/>
    <property type="match status" value="1"/>
</dbReference>
<evidence type="ECO:0000256" key="18">
    <source>
        <dbReference type="ARBA" id="ARBA00023054"/>
    </source>
</evidence>
<organism evidence="26 27">
    <name type="scientific">Echeneis naucrates</name>
    <name type="common">Live sharksucker</name>
    <dbReference type="NCBI Taxonomy" id="173247"/>
    <lineage>
        <taxon>Eukaryota</taxon>
        <taxon>Metazoa</taxon>
        <taxon>Chordata</taxon>
        <taxon>Craniata</taxon>
        <taxon>Vertebrata</taxon>
        <taxon>Euteleostomi</taxon>
        <taxon>Actinopterygii</taxon>
        <taxon>Neopterygii</taxon>
        <taxon>Teleostei</taxon>
        <taxon>Neoteleostei</taxon>
        <taxon>Acanthomorphata</taxon>
        <taxon>Carangaria</taxon>
        <taxon>Carangiformes</taxon>
        <taxon>Echeneidae</taxon>
        <taxon>Echeneis</taxon>
    </lineage>
</organism>
<keyword evidence="12" id="KW-0274">FAD</keyword>
<evidence type="ECO:0000256" key="17">
    <source>
        <dbReference type="ARBA" id="ARBA00023038"/>
    </source>
</evidence>
<evidence type="ECO:0000256" key="13">
    <source>
        <dbReference type="ARBA" id="ARBA00022833"/>
    </source>
</evidence>
<dbReference type="CDD" id="cd09439">
    <property type="entry name" value="LIM_Mical"/>
    <property type="match status" value="1"/>
</dbReference>
<feature type="region of interest" description="Disordered" evidence="23">
    <location>
        <begin position="629"/>
        <end position="650"/>
    </location>
</feature>
<dbReference type="Ensembl" id="ENSENLT00000007154.1">
    <property type="protein sequence ID" value="ENSENLP00000006851.1"/>
    <property type="gene ID" value="ENSENLG00000003228.1"/>
</dbReference>
<dbReference type="PROSITE" id="PS50021">
    <property type="entry name" value="CH"/>
    <property type="match status" value="1"/>
</dbReference>
<feature type="domain" description="LIM zinc-binding" evidence="25">
    <location>
        <begin position="715"/>
        <end position="777"/>
    </location>
</feature>
<evidence type="ECO:0000256" key="6">
    <source>
        <dbReference type="ARBA" id="ARBA00012709"/>
    </source>
</evidence>
<evidence type="ECO:0000256" key="10">
    <source>
        <dbReference type="ARBA" id="ARBA00022723"/>
    </source>
</evidence>
<keyword evidence="8" id="KW-0597">Phosphoprotein</keyword>
<evidence type="ECO:0000256" key="15">
    <source>
        <dbReference type="ARBA" id="ARBA00023002"/>
    </source>
</evidence>
<evidence type="ECO:0000256" key="12">
    <source>
        <dbReference type="ARBA" id="ARBA00022827"/>
    </source>
</evidence>
<dbReference type="InterPro" id="IPR036872">
    <property type="entry name" value="CH_dom_sf"/>
</dbReference>
<keyword evidence="27" id="KW-1185">Reference proteome</keyword>
<evidence type="ECO:0000256" key="1">
    <source>
        <dbReference type="ARBA" id="ARBA00001974"/>
    </source>
</evidence>
<reference evidence="26" key="1">
    <citation type="submission" date="2021-04" db="EMBL/GenBank/DDBJ databases">
        <authorList>
            <consortium name="Wellcome Sanger Institute Data Sharing"/>
        </authorList>
    </citation>
    <scope>NUCLEOTIDE SEQUENCE [LARGE SCALE GENOMIC DNA]</scope>
</reference>
<evidence type="ECO:0000256" key="7">
    <source>
        <dbReference type="ARBA" id="ARBA00022490"/>
    </source>
</evidence>
<evidence type="ECO:0000256" key="8">
    <source>
        <dbReference type="ARBA" id="ARBA00022553"/>
    </source>
</evidence>
<evidence type="ECO:0000256" key="20">
    <source>
        <dbReference type="ARBA" id="ARBA00023242"/>
    </source>
</evidence>
<dbReference type="InterPro" id="IPR001715">
    <property type="entry name" value="CH_dom"/>
</dbReference>
<dbReference type="Pfam" id="PF00307">
    <property type="entry name" value="CH"/>
    <property type="match status" value="1"/>
</dbReference>
<evidence type="ECO:0000313" key="27">
    <source>
        <dbReference type="Proteomes" id="UP000472264"/>
    </source>
</evidence>
<keyword evidence="9" id="KW-0285">Flavoprotein</keyword>
<dbReference type="GO" id="GO:0003779">
    <property type="term" value="F:actin binding"/>
    <property type="evidence" value="ECO:0007669"/>
    <property type="project" value="UniProtKB-KW"/>
</dbReference>
<gene>
    <name evidence="26" type="primary">mical2b</name>
</gene>
<keyword evidence="18" id="KW-0175">Coiled coil</keyword>
<sequence length="932" mass="105419">MGEMEDERTAQAGQLFENFVQASTCKGTLQAFSILCRPLELDPLDYSNFYSSLKAAVTTWKVKALWAKLDKRAQHKVYSENKACQGTRCLIIGGGPCGLRTAIELALLGCKVVVIEKRDTFSRNNVLHLWPFTIHDLRGLGAKKFYGKFCAGSIDHISIRQLQLMLLKVSLILGVEIHVNVEFVELVEPPAEQGDDSPGWRAEVRPSSHPVSDFDFDVVIGADGRKNTLDGFSRKEFRGKLAIAITANFINRNTTAEAKVEEISGVAFIFNQKFFLELKEETGIDLENIVYYKDNTHYFVMTAKKQSLLDKGVIINDYIETERLLGPDNVNQEALLSYAREAADFGTNYQLPSLDYAINHYGQPDVAMFDFTSMYASENAALIREKHGHQLLVALVGDSLLEPFWPMGTGCARGFLAAFDTAWMVKGWAQERSPLEILAERESIYRLLPQTTTENISKNFEQYNIDPASRYPNLNSSCVRPHQVRHLYVDGQHGSCNLERGGPTRRSVNLSRRESEVRPGRLLTWCQKQTQGYKGVDITNLTSSWRNGLALCALIHRQRPELIDYEALNEEDVAGNNQLAFDVAEREFSIQPVTTGKEMAAAAEPDKLLMVLYLSKFYEAFRNSPVNNDENNEDFPSKTNKLLNLPPPRKRTPRVQENVISCSCVTNLFCVVAGISTQPSNCRKASQNTKVTSSWCFSHQSVVRKDFHSGLGGSDICHFCTKRVYVMERLSAEGYFFHRECFRCDVCNCTLRLGGHTFDSQEAKFYCKMHYAQRQSSTHLGRFRRRLVRNTCYTLRNRVTPLSLDSGSYSATGGVQMHPPGTLVSLLRRGLSWPRRASRAVCVLPRRLLESVCESFTAVGSHVRSYSHDYVFLYELLSLGCPLLCMMHEVLGQIYQEPQLVHICTWLIPGDHGHFTLFLKRSVFFIKPFKLN</sequence>
<keyword evidence="16" id="KW-0503">Monooxygenase</keyword>
<dbReference type="GO" id="GO:0046872">
    <property type="term" value="F:metal ion binding"/>
    <property type="evidence" value="ECO:0007669"/>
    <property type="project" value="UniProtKB-KW"/>
</dbReference>
<dbReference type="Pfam" id="PF25413">
    <property type="entry name" value="Rossman_Mical"/>
    <property type="match status" value="1"/>
</dbReference>
<dbReference type="FunFam" id="3.50.50.60:FF:000004">
    <property type="entry name" value="protein-methionine sulfoxide oxidase MICAL2 isoform X1"/>
    <property type="match status" value="1"/>
</dbReference>
<evidence type="ECO:0000256" key="9">
    <source>
        <dbReference type="ARBA" id="ARBA00022630"/>
    </source>
</evidence>
<evidence type="ECO:0000256" key="14">
    <source>
        <dbReference type="ARBA" id="ARBA00022857"/>
    </source>
</evidence>
<evidence type="ECO:0000259" key="24">
    <source>
        <dbReference type="PROSITE" id="PS50021"/>
    </source>
</evidence>
<dbReference type="Gene3D" id="1.10.418.10">
    <property type="entry name" value="Calponin-like domain"/>
    <property type="match status" value="1"/>
</dbReference>
<proteinExistence type="inferred from homology"/>
<dbReference type="SUPFAM" id="SSF57716">
    <property type="entry name" value="Glucocorticoid receptor-like (DNA-binding domain)"/>
    <property type="match status" value="2"/>
</dbReference>
<dbReference type="SMART" id="SM00033">
    <property type="entry name" value="CH"/>
    <property type="match status" value="1"/>
</dbReference>
<evidence type="ECO:0000256" key="22">
    <source>
        <dbReference type="PROSITE-ProRule" id="PRU00125"/>
    </source>
</evidence>
<dbReference type="PANTHER" id="PTHR23167">
    <property type="entry name" value="CALPONIN HOMOLOGY DOMAIN-CONTAINING PROTEIN DDB_G0272472-RELATED"/>
    <property type="match status" value="1"/>
</dbReference>